<evidence type="ECO:0000313" key="4">
    <source>
        <dbReference type="Proteomes" id="UP000284543"/>
    </source>
</evidence>
<reference evidence="3 4" key="1">
    <citation type="submission" date="2018-08" db="EMBL/GenBank/DDBJ databases">
        <title>A genome reference for cultivated species of the human gut microbiota.</title>
        <authorList>
            <person name="Zou Y."/>
            <person name="Xue W."/>
            <person name="Luo G."/>
        </authorList>
    </citation>
    <scope>NUCLEOTIDE SEQUENCE [LARGE SCALE GENOMIC DNA]</scope>
    <source>
        <strain evidence="1 4">AF14-18</strain>
        <strain evidence="2 3">AM35-14</strain>
    </source>
</reference>
<dbReference type="EMBL" id="QRZM01000024">
    <property type="protein sequence ID" value="RGV69476.1"/>
    <property type="molecule type" value="Genomic_DNA"/>
</dbReference>
<comment type="caution">
    <text evidence="2">The sequence shown here is derived from an EMBL/GenBank/DDBJ whole genome shotgun (WGS) entry which is preliminary data.</text>
</comment>
<dbReference type="EMBL" id="QSHZ01000020">
    <property type="protein sequence ID" value="RHC54727.1"/>
    <property type="molecule type" value="Genomic_DNA"/>
</dbReference>
<dbReference type="AlphaFoldDB" id="A0A414AT83"/>
<dbReference type="Proteomes" id="UP000284543">
    <property type="component" value="Unassembled WGS sequence"/>
</dbReference>
<gene>
    <name evidence="2" type="ORF">DW839_18720</name>
    <name evidence="1" type="ORF">DWW02_28400</name>
</gene>
<accession>A0A414AT83</accession>
<proteinExistence type="predicted"/>
<name>A0A414AT83_9FIRM</name>
<sequence length="93" mass="10827">MDMRLIPTFVDGNFHGYDTLKEILQLRTMWYEVACKAQAAKQADHMLYCHYDLNDDGSIKTVWLYSGISMTDKEFERIANLKHAFIGAIHKLK</sequence>
<dbReference type="RefSeq" id="WP_054355120.1">
    <property type="nucleotide sequence ID" value="NZ_JAUUNS010000185.1"/>
</dbReference>
<organism evidence="2 3">
    <name type="scientific">Enterocloster bolteae</name>
    <dbReference type="NCBI Taxonomy" id="208479"/>
    <lineage>
        <taxon>Bacteria</taxon>
        <taxon>Bacillati</taxon>
        <taxon>Bacillota</taxon>
        <taxon>Clostridia</taxon>
        <taxon>Lachnospirales</taxon>
        <taxon>Lachnospiraceae</taxon>
        <taxon>Enterocloster</taxon>
    </lineage>
</organism>
<dbReference type="Proteomes" id="UP000283975">
    <property type="component" value="Unassembled WGS sequence"/>
</dbReference>
<evidence type="ECO:0000313" key="3">
    <source>
        <dbReference type="Proteomes" id="UP000283975"/>
    </source>
</evidence>
<protein>
    <submittedName>
        <fullName evidence="2">Uncharacterized protein</fullName>
    </submittedName>
</protein>
<evidence type="ECO:0000313" key="2">
    <source>
        <dbReference type="EMBL" id="RHC54727.1"/>
    </source>
</evidence>
<evidence type="ECO:0000313" key="1">
    <source>
        <dbReference type="EMBL" id="RGV69476.1"/>
    </source>
</evidence>